<name>A0A6J6LHN1_9ZZZZ</name>
<accession>A0A6J6LHN1</accession>
<evidence type="ECO:0000313" key="1">
    <source>
        <dbReference type="EMBL" id="CAB4660648.1"/>
    </source>
</evidence>
<dbReference type="AlphaFoldDB" id="A0A6J6LHN1"/>
<reference evidence="1" key="1">
    <citation type="submission" date="2020-05" db="EMBL/GenBank/DDBJ databases">
        <authorList>
            <person name="Chiriac C."/>
            <person name="Salcher M."/>
            <person name="Ghai R."/>
            <person name="Kavagutti S V."/>
        </authorList>
    </citation>
    <scope>NUCLEOTIDE SEQUENCE</scope>
</reference>
<gene>
    <name evidence="1" type="ORF">UFOPK2242_00944</name>
</gene>
<dbReference type="EMBL" id="CAEZWM010000113">
    <property type="protein sequence ID" value="CAB4660648.1"/>
    <property type="molecule type" value="Genomic_DNA"/>
</dbReference>
<organism evidence="1">
    <name type="scientific">freshwater metagenome</name>
    <dbReference type="NCBI Taxonomy" id="449393"/>
    <lineage>
        <taxon>unclassified sequences</taxon>
        <taxon>metagenomes</taxon>
        <taxon>ecological metagenomes</taxon>
    </lineage>
</organism>
<sequence length="339" mass="35758">MVLVEMVFIEKLFIELAFIVILPGVKHQRCCASRAKPYPPDLRVGARLRVPNSRVRLSTMRILAPSLQIDSHKASTTSSATPLSAASIRYRGGADLSTHLSSRLWDGFPAQVALLLTLLVTMLVSVAIFPTDAHAAPTGTPTNAATNPATGATGVTGVGAVTPAVDFRSVTPKGPYRLVSKGKADSVTWRLERATGNKGTTCWRIVTKPKSISAPGNAPGNARCYPPVADDADSVDIPLVVAANAKRSKIGFVAIVVPKGTRSVKVGVIGGKFTPISEGKSLSGPIVFVGKKTPLWVDMTLPGKHRLACQGGVLIDKYDLKDPILTGSSVGAAWFCDEL</sequence>
<proteinExistence type="predicted"/>
<protein>
    <submittedName>
        <fullName evidence="1">Unannotated protein</fullName>
    </submittedName>
</protein>